<accession>A0A918XQV6</accession>
<reference evidence="6" key="1">
    <citation type="journal article" date="2014" name="Int. J. Syst. Evol. Microbiol.">
        <title>Complete genome sequence of Corynebacterium casei LMG S-19264T (=DSM 44701T), isolated from a smear-ripened cheese.</title>
        <authorList>
            <consortium name="US DOE Joint Genome Institute (JGI-PGF)"/>
            <person name="Walter F."/>
            <person name="Albersmeier A."/>
            <person name="Kalinowski J."/>
            <person name="Ruckert C."/>
        </authorList>
    </citation>
    <scope>NUCLEOTIDE SEQUENCE</scope>
    <source>
        <strain evidence="6">KCTC 42651</strain>
    </source>
</reference>
<dbReference type="InterPro" id="IPR003439">
    <property type="entry name" value="ABC_transporter-like_ATP-bd"/>
</dbReference>
<evidence type="ECO:0000313" key="6">
    <source>
        <dbReference type="EMBL" id="GHD48407.1"/>
    </source>
</evidence>
<dbReference type="InterPro" id="IPR050611">
    <property type="entry name" value="ABCF"/>
</dbReference>
<evidence type="ECO:0000256" key="1">
    <source>
        <dbReference type="ARBA" id="ARBA00022737"/>
    </source>
</evidence>
<protein>
    <submittedName>
        <fullName evidence="6">Glycosyl transferase family 1</fullName>
    </submittedName>
</protein>
<keyword evidence="6" id="KW-0808">Transferase</keyword>
<dbReference type="Gene3D" id="3.40.50.300">
    <property type="entry name" value="P-loop containing nucleotide triphosphate hydrolases"/>
    <property type="match status" value="2"/>
</dbReference>
<dbReference type="AlphaFoldDB" id="A0A918XQV6"/>
<evidence type="ECO:0000256" key="2">
    <source>
        <dbReference type="ARBA" id="ARBA00022741"/>
    </source>
</evidence>
<feature type="domain" description="ABC transporter" evidence="5">
    <location>
        <begin position="325"/>
        <end position="540"/>
    </location>
</feature>
<dbReference type="GO" id="GO:0016740">
    <property type="term" value="F:transferase activity"/>
    <property type="evidence" value="ECO:0007669"/>
    <property type="project" value="UniProtKB-KW"/>
</dbReference>
<keyword evidence="2" id="KW-0547">Nucleotide-binding</keyword>
<keyword evidence="1" id="KW-0677">Repeat</keyword>
<organism evidence="6 7">
    <name type="scientific">Thalassobaculum fulvum</name>
    <dbReference type="NCBI Taxonomy" id="1633335"/>
    <lineage>
        <taxon>Bacteria</taxon>
        <taxon>Pseudomonadati</taxon>
        <taxon>Pseudomonadota</taxon>
        <taxon>Alphaproteobacteria</taxon>
        <taxon>Rhodospirillales</taxon>
        <taxon>Thalassobaculaceae</taxon>
        <taxon>Thalassobaculum</taxon>
    </lineage>
</organism>
<comment type="caution">
    <text evidence="6">The sequence shown here is derived from an EMBL/GenBank/DDBJ whole genome shotgun (WGS) entry which is preliminary data.</text>
</comment>
<dbReference type="PANTHER" id="PTHR19211">
    <property type="entry name" value="ATP-BINDING TRANSPORT PROTEIN-RELATED"/>
    <property type="match status" value="1"/>
</dbReference>
<evidence type="ECO:0000256" key="4">
    <source>
        <dbReference type="SAM" id="MobiDB-lite"/>
    </source>
</evidence>
<reference evidence="6" key="2">
    <citation type="submission" date="2020-09" db="EMBL/GenBank/DDBJ databases">
        <authorList>
            <person name="Sun Q."/>
            <person name="Kim S."/>
        </authorList>
    </citation>
    <scope>NUCLEOTIDE SEQUENCE</scope>
    <source>
        <strain evidence="6">KCTC 42651</strain>
    </source>
</reference>
<dbReference type="PANTHER" id="PTHR19211:SF14">
    <property type="entry name" value="ATP-BINDING CASSETTE SUB-FAMILY F MEMBER 1"/>
    <property type="match status" value="1"/>
</dbReference>
<keyword evidence="7" id="KW-1185">Reference proteome</keyword>
<feature type="region of interest" description="Disordered" evidence="4">
    <location>
        <begin position="535"/>
        <end position="565"/>
    </location>
</feature>
<dbReference type="GO" id="GO:0016887">
    <property type="term" value="F:ATP hydrolysis activity"/>
    <property type="evidence" value="ECO:0007669"/>
    <property type="project" value="InterPro"/>
</dbReference>
<dbReference type="Proteomes" id="UP000630353">
    <property type="component" value="Unassembled WGS sequence"/>
</dbReference>
<dbReference type="FunFam" id="3.40.50.300:FF:000011">
    <property type="entry name" value="Putative ABC transporter ATP-binding component"/>
    <property type="match status" value="1"/>
</dbReference>
<dbReference type="InterPro" id="IPR017871">
    <property type="entry name" value="ABC_transporter-like_CS"/>
</dbReference>
<keyword evidence="3" id="KW-0067">ATP-binding</keyword>
<dbReference type="SUPFAM" id="SSF52540">
    <property type="entry name" value="P-loop containing nucleoside triphosphate hydrolases"/>
    <property type="match status" value="2"/>
</dbReference>
<dbReference type="Pfam" id="PF12848">
    <property type="entry name" value="ABC_tran_Xtn"/>
    <property type="match status" value="1"/>
</dbReference>
<evidence type="ECO:0000256" key="3">
    <source>
        <dbReference type="ARBA" id="ARBA00022840"/>
    </source>
</evidence>
<dbReference type="PROSITE" id="PS00211">
    <property type="entry name" value="ABC_TRANSPORTER_1"/>
    <property type="match status" value="2"/>
</dbReference>
<sequence>MVAAAGAITAAMLSIRSITVRVAGRILLDDASATIPPGHHVGFIGRNGTGKSTLLKVIGGELHPDTGTVELSGPFGRENAIGWVRQEAPGGTESPIEHVLAADRERAALLAESETATDPHRIAEIQTRLADIGAHAAPARAARILAGLGFDEPMQNRPLSEYSGGWRMRVALAAVLFQEPELLLLDEPTNHLDLETTVWLEGHLKAYPKTLIVVSHDRDLLNEVATSILSVEHLKLVQYTGNYDTYEKVREARLALLEAQRVKQELQRKHLQSFVDRFRYKASKARQAQSRIKMLEKMEVLPAALADPETRFSFPTPENLAPPLLSIEKAAVGYVPGRPVLSRLNLRLDPDDRIGLLGSNGNGKTTLARLISGDLHEDGGEIHRAARLRVGYVAQHHADELDGRETAVDHLRRKLPTQPPERVRARLGAVGLTQDKQTTAVGKLSGGEKARLSLALVMADDPHVLVLDEPTNHLDIDARLALVQALNDFPGAVVLISHDRRLMELTVDRLWLVADGTVTPFDGDIAAYAERVREERRGATRRPEADDGGRVNKKDQRRQAAQTRQQTVEMRKAAQAAEKRLEKLTLERDALVAKLGDARTYDGSTAELQKLIQKKAALDAQVAEAEELWLAAAEALEAASA</sequence>
<evidence type="ECO:0000259" key="5">
    <source>
        <dbReference type="PROSITE" id="PS50893"/>
    </source>
</evidence>
<proteinExistence type="predicted"/>
<dbReference type="InterPro" id="IPR032781">
    <property type="entry name" value="ABC_tran_Xtn"/>
</dbReference>
<evidence type="ECO:0000313" key="7">
    <source>
        <dbReference type="Proteomes" id="UP000630353"/>
    </source>
</evidence>
<feature type="domain" description="ABC transporter" evidence="5">
    <location>
        <begin position="13"/>
        <end position="258"/>
    </location>
</feature>
<dbReference type="InterPro" id="IPR003593">
    <property type="entry name" value="AAA+_ATPase"/>
</dbReference>
<dbReference type="InterPro" id="IPR027417">
    <property type="entry name" value="P-loop_NTPase"/>
</dbReference>
<gene>
    <name evidence="6" type="ORF">GCM10017083_19460</name>
</gene>
<dbReference type="GO" id="GO:0005524">
    <property type="term" value="F:ATP binding"/>
    <property type="evidence" value="ECO:0007669"/>
    <property type="project" value="UniProtKB-KW"/>
</dbReference>
<dbReference type="EMBL" id="BMZS01000004">
    <property type="protein sequence ID" value="GHD48407.1"/>
    <property type="molecule type" value="Genomic_DNA"/>
</dbReference>
<dbReference type="SMART" id="SM00382">
    <property type="entry name" value="AAA"/>
    <property type="match status" value="2"/>
</dbReference>
<dbReference type="CDD" id="cd03221">
    <property type="entry name" value="ABCF_EF-3"/>
    <property type="match status" value="2"/>
</dbReference>
<dbReference type="RefSeq" id="WP_308434485.1">
    <property type="nucleotide sequence ID" value="NZ_BMZS01000004.1"/>
</dbReference>
<name>A0A918XQV6_9PROT</name>
<dbReference type="PROSITE" id="PS50893">
    <property type="entry name" value="ABC_TRANSPORTER_2"/>
    <property type="match status" value="2"/>
</dbReference>
<feature type="compositionally biased region" description="Basic and acidic residues" evidence="4">
    <location>
        <begin position="535"/>
        <end position="558"/>
    </location>
</feature>
<dbReference type="Pfam" id="PF00005">
    <property type="entry name" value="ABC_tran"/>
    <property type="match status" value="2"/>
</dbReference>